<dbReference type="InterPro" id="IPR016169">
    <property type="entry name" value="FAD-bd_PCMH_sub2"/>
</dbReference>
<dbReference type="PROSITE" id="PS51387">
    <property type="entry name" value="FAD_PCMH"/>
    <property type="match status" value="1"/>
</dbReference>
<evidence type="ECO:0000256" key="1">
    <source>
        <dbReference type="ARBA" id="ARBA00022630"/>
    </source>
</evidence>
<keyword evidence="1" id="KW-0285">Flavoprotein</keyword>
<dbReference type="EC" id="1.1.99.14" evidence="4"/>
<gene>
    <name evidence="4" type="primary">glcE</name>
    <name evidence="4" type="ORF">ABEG18_02470</name>
</gene>
<accession>A0AAU7JI46</accession>
<dbReference type="PANTHER" id="PTHR11748">
    <property type="entry name" value="D-LACTATE DEHYDROGENASE"/>
    <property type="match status" value="1"/>
</dbReference>
<dbReference type="AlphaFoldDB" id="A0AAU7JI46"/>
<dbReference type="InterPro" id="IPR016164">
    <property type="entry name" value="FAD-linked_Oxase-like_C"/>
</dbReference>
<organism evidence="4">
    <name type="scientific">Alsobacter sp. KACC 23698</name>
    <dbReference type="NCBI Taxonomy" id="3149229"/>
    <lineage>
        <taxon>Bacteria</taxon>
        <taxon>Pseudomonadati</taxon>
        <taxon>Pseudomonadota</taxon>
        <taxon>Alphaproteobacteria</taxon>
        <taxon>Hyphomicrobiales</taxon>
        <taxon>Alsobacteraceae</taxon>
        <taxon>Alsobacter</taxon>
    </lineage>
</organism>
<dbReference type="InterPro" id="IPR006094">
    <property type="entry name" value="Oxid_FAD_bind_N"/>
</dbReference>
<dbReference type="SUPFAM" id="SSF55103">
    <property type="entry name" value="FAD-linked oxidases, C-terminal domain"/>
    <property type="match status" value="1"/>
</dbReference>
<protein>
    <submittedName>
        <fullName evidence="4">Glycolate oxidase subunit GlcE</fullName>
        <ecNumber evidence="4">1.1.99.14</ecNumber>
    </submittedName>
</protein>
<feature type="domain" description="FAD-binding PCMH-type" evidence="3">
    <location>
        <begin position="1"/>
        <end position="182"/>
    </location>
</feature>
<reference evidence="4" key="1">
    <citation type="submission" date="2024-05" db="EMBL/GenBank/DDBJ databases">
        <authorList>
            <person name="Kim S."/>
            <person name="Heo J."/>
            <person name="Choi H."/>
            <person name="Choi Y."/>
            <person name="Kwon S.-W."/>
            <person name="Kim Y."/>
        </authorList>
    </citation>
    <scope>NUCLEOTIDE SEQUENCE</scope>
    <source>
        <strain evidence="4">KACC 23698</strain>
    </source>
</reference>
<dbReference type="RefSeq" id="WP_406856514.1">
    <property type="nucleotide sequence ID" value="NZ_CP157484.1"/>
</dbReference>
<sequence length="395" mass="40578">MTDLLQPADEAALAQAVASAYAAKTPLAVEGAGTKNGFGRPLQTERTLTTRAMTGVTLYEPSEMVIGARAGTPLREVEATLAEKGQALTFEPVDYRVLLGTTGEPTIGGVAAANNSGPRRIMAGACRDSLIGVRFVNGKGEVVKSGGRVMKNVTGLDLVKLMAGSWGTLGVMSEVIFKVLPAPAHVMTVVLHGLDDARAIQAMAAGLGSPFEVSGAAHLPSGVERVPKTLLRLEGFPESIAYRAGELRTLLKGFGPADVIEGETAAALWRQVRDVSFLAEPRDAAVWRVSVAPSKAAAAMATLSRALAMRCFYDWGGGLAWIATAPAGDAGAAAIRAAFAGTGGHATLVRAPAEIRASVSVFEPQPAAIAALSAGIKASFDPAGVLNPGRMAAGL</sequence>
<evidence type="ECO:0000313" key="4">
    <source>
        <dbReference type="EMBL" id="XBO39669.1"/>
    </source>
</evidence>
<dbReference type="NCBIfam" id="NF008439">
    <property type="entry name" value="PRK11282.1"/>
    <property type="match status" value="1"/>
</dbReference>
<dbReference type="PANTHER" id="PTHR11748:SF103">
    <property type="entry name" value="GLYCOLATE OXIDASE SUBUNIT GLCE"/>
    <property type="match status" value="1"/>
</dbReference>
<dbReference type="Gene3D" id="3.30.465.10">
    <property type="match status" value="1"/>
</dbReference>
<dbReference type="InterPro" id="IPR016166">
    <property type="entry name" value="FAD-bd_PCMH"/>
</dbReference>
<evidence type="ECO:0000259" key="3">
    <source>
        <dbReference type="PROSITE" id="PS51387"/>
    </source>
</evidence>
<evidence type="ECO:0000256" key="2">
    <source>
        <dbReference type="ARBA" id="ARBA00022827"/>
    </source>
</evidence>
<keyword evidence="4" id="KW-0560">Oxidoreductase</keyword>
<proteinExistence type="predicted"/>
<keyword evidence="2" id="KW-0274">FAD</keyword>
<dbReference type="GO" id="GO:0071949">
    <property type="term" value="F:FAD binding"/>
    <property type="evidence" value="ECO:0007669"/>
    <property type="project" value="InterPro"/>
</dbReference>
<dbReference type="SUPFAM" id="SSF56176">
    <property type="entry name" value="FAD-binding/transporter-associated domain-like"/>
    <property type="match status" value="1"/>
</dbReference>
<dbReference type="Pfam" id="PF01565">
    <property type="entry name" value="FAD_binding_4"/>
    <property type="match status" value="1"/>
</dbReference>
<dbReference type="GO" id="GO:0019154">
    <property type="term" value="F:glycolate dehydrogenase activity"/>
    <property type="evidence" value="ECO:0007669"/>
    <property type="project" value="UniProtKB-EC"/>
</dbReference>
<dbReference type="InterPro" id="IPR036318">
    <property type="entry name" value="FAD-bd_PCMH-like_sf"/>
</dbReference>
<name>A0AAU7JI46_9HYPH</name>
<dbReference type="EMBL" id="CP157484">
    <property type="protein sequence ID" value="XBO39669.1"/>
    <property type="molecule type" value="Genomic_DNA"/>
</dbReference>